<evidence type="ECO:0000313" key="2">
    <source>
        <dbReference type="EMBL" id="KAL1592614.1"/>
    </source>
</evidence>
<gene>
    <name evidence="2" type="ORF">SLS60_011030</name>
</gene>
<organism evidence="2 3">
    <name type="scientific">Paraconiothyrium brasiliense</name>
    <dbReference type="NCBI Taxonomy" id="300254"/>
    <lineage>
        <taxon>Eukaryota</taxon>
        <taxon>Fungi</taxon>
        <taxon>Dikarya</taxon>
        <taxon>Ascomycota</taxon>
        <taxon>Pezizomycotina</taxon>
        <taxon>Dothideomycetes</taxon>
        <taxon>Pleosporomycetidae</taxon>
        <taxon>Pleosporales</taxon>
        <taxon>Massarineae</taxon>
        <taxon>Didymosphaeriaceae</taxon>
        <taxon>Paraconiothyrium</taxon>
    </lineage>
</organism>
<dbReference type="EMBL" id="JAKJXO020000020">
    <property type="protein sequence ID" value="KAL1592614.1"/>
    <property type="molecule type" value="Genomic_DNA"/>
</dbReference>
<dbReference type="Proteomes" id="UP001521785">
    <property type="component" value="Unassembled WGS sequence"/>
</dbReference>
<name>A0ABR3QKD3_9PLEO</name>
<reference evidence="2 3" key="1">
    <citation type="submission" date="2024-02" db="EMBL/GenBank/DDBJ databases">
        <title>De novo assembly and annotation of 12 fungi associated with fruit tree decline syndrome in Ontario, Canada.</title>
        <authorList>
            <person name="Sulman M."/>
            <person name="Ellouze W."/>
            <person name="Ilyukhin E."/>
        </authorList>
    </citation>
    <scope>NUCLEOTIDE SEQUENCE [LARGE SCALE GENOMIC DNA]</scope>
    <source>
        <strain evidence="2 3">M42-189</strain>
    </source>
</reference>
<evidence type="ECO:0000256" key="1">
    <source>
        <dbReference type="SAM" id="MobiDB-lite"/>
    </source>
</evidence>
<feature type="region of interest" description="Disordered" evidence="1">
    <location>
        <begin position="186"/>
        <end position="210"/>
    </location>
</feature>
<evidence type="ECO:0000313" key="3">
    <source>
        <dbReference type="Proteomes" id="UP001521785"/>
    </source>
</evidence>
<proteinExistence type="predicted"/>
<accession>A0ABR3QKD3</accession>
<protein>
    <submittedName>
        <fullName evidence="2">Uncharacterized protein</fullName>
    </submittedName>
</protein>
<comment type="caution">
    <text evidence="2">The sequence shown here is derived from an EMBL/GenBank/DDBJ whole genome shotgun (WGS) entry which is preliminary data.</text>
</comment>
<sequence>MAKKEKKAKLTDEEKERLENYFRQDRDQKLREWYEQACSEDPAIKNVAQARLQLQLWLREKRKEIEIYRRERDASKVEGDTGGLAAARKKLKHAHCAMAMLANIPVKGFPESTIAKACRKWSKRNPTLEEILCDSDLDKRTEFGVSRDSITEPLALEAYNDEIMLDINCRGIGKDLKDMLLEGNEDEETRLEDKADAEGQSKPTPDPTSIWTSHAIYMQERYRDANLPEFAIETKLAFQKKVFDQHVDWERQLYNAAENILPLEANGQHPTREGITTAWNAVLVTTTFSEHSLWKLSSPMLWRYFEGGLSWDYPQWVPGGVMRIHTDSKSSHIYFDFGVRTFAIESISIPVTIDTRTLTYPAYCHQTGTKVDIGIAFLARGYVKVRFPVFALLEPDMGCKARPFTSVDLTGRWMGPVG</sequence>
<keyword evidence="3" id="KW-1185">Reference proteome</keyword>
<feature type="compositionally biased region" description="Polar residues" evidence="1">
    <location>
        <begin position="201"/>
        <end position="210"/>
    </location>
</feature>